<keyword evidence="3" id="KW-0805">Transcription regulation</keyword>
<dbReference type="PANTHER" id="PTHR33572:SF17">
    <property type="entry name" value="SEXUAL DEVELOPMENT REGULATOR VELC"/>
    <property type="match status" value="1"/>
</dbReference>
<dbReference type="InterPro" id="IPR021740">
    <property type="entry name" value="Velvet"/>
</dbReference>
<evidence type="ECO:0000259" key="7">
    <source>
        <dbReference type="PROSITE" id="PS51821"/>
    </source>
</evidence>
<gene>
    <name evidence="8" type="ORF">AJ78_05589</name>
</gene>
<dbReference type="EMBL" id="LGRN01000250">
    <property type="protein sequence ID" value="OJD14018.1"/>
    <property type="molecule type" value="Genomic_DNA"/>
</dbReference>
<evidence type="ECO:0000313" key="8">
    <source>
        <dbReference type="EMBL" id="OJD14018.1"/>
    </source>
</evidence>
<feature type="compositionally biased region" description="Basic and acidic residues" evidence="6">
    <location>
        <begin position="454"/>
        <end position="464"/>
    </location>
</feature>
<keyword evidence="4" id="KW-0804">Transcription</keyword>
<feature type="region of interest" description="Disordered" evidence="6">
    <location>
        <begin position="261"/>
        <end position="305"/>
    </location>
</feature>
<keyword evidence="2" id="KW-0749">Sporulation</keyword>
<sequence>MDPAPGRPSSGMNKSKPPLECRYVHDRISTRESLVDSTLRHNPPLSYASCPHYDQSIVAPGAVFSPSEPQLRPPYSTNFPASQEHPFQLPPLHSEPTPHAIETSSTARSPRMGSFPSSLKYNRKRPESNREAELKRFKIHSRTPLPDSILPSAHRAIPMNASVPSGFAHLLHPQSPPPPPPPPPPQPPKTNSNSRSRSRFRLFVRQQPIAARACGFREKCRRPIDPLPVIQLLMTDFSPISKEDRRQLTSEQHVVACHLFPAREARRDNPEQRIRSQSNAEHRRQRNELGSVNDKDGRNLSARHGKILSGRTYASPFSVDEDPDPAHAPPHPCSVTIREKSPGTTLVRPPACSQSPNAPRFAPAAFFIFSDLCVRTVGWYQLRFQLVDIQEVLQLGSAPIHDEVWSQPFRVFAAKDFPGMRPTPYLAMRLTSLGAVGIKTREKGRVGRKAVQRGSDEVVDPGRD</sequence>
<feature type="region of interest" description="Disordered" evidence="6">
    <location>
        <begin position="64"/>
        <end position="151"/>
    </location>
</feature>
<dbReference type="PROSITE" id="PS51821">
    <property type="entry name" value="VELVET"/>
    <property type="match status" value="1"/>
</dbReference>
<name>A0A1J9PDD3_9EURO</name>
<accession>A0A1J9PDD3</accession>
<evidence type="ECO:0000256" key="6">
    <source>
        <dbReference type="SAM" id="MobiDB-lite"/>
    </source>
</evidence>
<dbReference type="InterPro" id="IPR038491">
    <property type="entry name" value="Velvet_dom_sf"/>
</dbReference>
<organism evidence="8 9">
    <name type="scientific">Emergomyces pasteurianus Ep9510</name>
    <dbReference type="NCBI Taxonomy" id="1447872"/>
    <lineage>
        <taxon>Eukaryota</taxon>
        <taxon>Fungi</taxon>
        <taxon>Dikarya</taxon>
        <taxon>Ascomycota</taxon>
        <taxon>Pezizomycotina</taxon>
        <taxon>Eurotiomycetes</taxon>
        <taxon>Eurotiomycetidae</taxon>
        <taxon>Onygenales</taxon>
        <taxon>Ajellomycetaceae</taxon>
        <taxon>Emergomyces</taxon>
    </lineage>
</organism>
<dbReference type="Gene3D" id="2.60.40.3960">
    <property type="entry name" value="Velvet domain"/>
    <property type="match status" value="1"/>
</dbReference>
<feature type="compositionally biased region" description="Pro residues" evidence="6">
    <location>
        <begin position="174"/>
        <end position="188"/>
    </location>
</feature>
<evidence type="ECO:0000256" key="5">
    <source>
        <dbReference type="ARBA" id="ARBA00023242"/>
    </source>
</evidence>
<dbReference type="InterPro" id="IPR037525">
    <property type="entry name" value="Velvet_dom"/>
</dbReference>
<dbReference type="GO" id="GO:0030435">
    <property type="term" value="P:sporulation resulting in formation of a cellular spore"/>
    <property type="evidence" value="ECO:0007669"/>
    <property type="project" value="UniProtKB-KW"/>
</dbReference>
<dbReference type="OrthoDB" id="3056235at2759"/>
<dbReference type="GO" id="GO:0005634">
    <property type="term" value="C:nucleus"/>
    <property type="evidence" value="ECO:0007669"/>
    <property type="project" value="UniProtKB-SubCell"/>
</dbReference>
<dbReference type="Proteomes" id="UP000182235">
    <property type="component" value="Unassembled WGS sequence"/>
</dbReference>
<protein>
    <recommendedName>
        <fullName evidence="7">Velvet domain-containing protein</fullName>
    </recommendedName>
</protein>
<dbReference type="PANTHER" id="PTHR33572">
    <property type="entry name" value="SPORE DEVELOPMENT REGULATOR VOSA"/>
    <property type="match status" value="1"/>
</dbReference>
<dbReference type="STRING" id="1447872.A0A1J9PDD3"/>
<feature type="domain" description="Velvet" evidence="7">
    <location>
        <begin position="195"/>
        <end position="441"/>
    </location>
</feature>
<feature type="region of interest" description="Disordered" evidence="6">
    <location>
        <begin position="445"/>
        <end position="464"/>
    </location>
</feature>
<evidence type="ECO:0000256" key="3">
    <source>
        <dbReference type="ARBA" id="ARBA00023015"/>
    </source>
</evidence>
<comment type="subcellular location">
    <subcellularLocation>
        <location evidence="1">Nucleus</location>
    </subcellularLocation>
</comment>
<keyword evidence="5" id="KW-0539">Nucleus</keyword>
<reference evidence="8 9" key="1">
    <citation type="submission" date="2015-07" db="EMBL/GenBank/DDBJ databases">
        <title>Emmonsia species relationships and genome sequence.</title>
        <authorList>
            <consortium name="The Broad Institute Genomics Platform"/>
            <person name="Cuomo C.A."/>
            <person name="Munoz J.F."/>
            <person name="Imamovic A."/>
            <person name="Priest M.E."/>
            <person name="Young S."/>
            <person name="Clay O.K."/>
            <person name="McEwen J.G."/>
        </authorList>
    </citation>
    <scope>NUCLEOTIDE SEQUENCE [LARGE SCALE GENOMIC DNA]</scope>
    <source>
        <strain evidence="8 9">UAMH 9510</strain>
    </source>
</reference>
<feature type="region of interest" description="Disordered" evidence="6">
    <location>
        <begin position="165"/>
        <end position="196"/>
    </location>
</feature>
<evidence type="ECO:0000313" key="9">
    <source>
        <dbReference type="Proteomes" id="UP000182235"/>
    </source>
</evidence>
<evidence type="ECO:0000256" key="2">
    <source>
        <dbReference type="ARBA" id="ARBA00022969"/>
    </source>
</evidence>
<feature type="region of interest" description="Disordered" evidence="6">
    <location>
        <begin position="1"/>
        <end position="20"/>
    </location>
</feature>
<keyword evidence="9" id="KW-1185">Reference proteome</keyword>
<evidence type="ECO:0000256" key="1">
    <source>
        <dbReference type="ARBA" id="ARBA00004123"/>
    </source>
</evidence>
<feature type="compositionally biased region" description="Basic and acidic residues" evidence="6">
    <location>
        <begin position="261"/>
        <end position="274"/>
    </location>
</feature>
<dbReference type="AlphaFoldDB" id="A0A1J9PDD3"/>
<dbReference type="VEuPathDB" id="FungiDB:AJ78_05589"/>
<dbReference type="Pfam" id="PF11754">
    <property type="entry name" value="Velvet"/>
    <property type="match status" value="1"/>
</dbReference>
<evidence type="ECO:0000256" key="4">
    <source>
        <dbReference type="ARBA" id="ARBA00023163"/>
    </source>
</evidence>
<feature type="compositionally biased region" description="Basic and acidic residues" evidence="6">
    <location>
        <begin position="124"/>
        <end position="136"/>
    </location>
</feature>
<comment type="caution">
    <text evidence="8">The sequence shown here is derived from an EMBL/GenBank/DDBJ whole genome shotgun (WGS) entry which is preliminary data.</text>
</comment>
<proteinExistence type="predicted"/>